<evidence type="ECO:0000313" key="7">
    <source>
        <dbReference type="EMBL" id="KIK06610.1"/>
    </source>
</evidence>
<organism evidence="7 8">
    <name type="scientific">Laccaria amethystina LaAM-08-1</name>
    <dbReference type="NCBI Taxonomy" id="1095629"/>
    <lineage>
        <taxon>Eukaryota</taxon>
        <taxon>Fungi</taxon>
        <taxon>Dikarya</taxon>
        <taxon>Basidiomycota</taxon>
        <taxon>Agaricomycotina</taxon>
        <taxon>Agaricomycetes</taxon>
        <taxon>Agaricomycetidae</taxon>
        <taxon>Agaricales</taxon>
        <taxon>Agaricineae</taxon>
        <taxon>Hydnangiaceae</taxon>
        <taxon>Laccaria</taxon>
    </lineage>
</organism>
<gene>
    <name evidence="7" type="ORF">K443DRAFT_674271</name>
</gene>
<feature type="region of interest" description="Disordered" evidence="6">
    <location>
        <begin position="1"/>
        <end position="37"/>
    </location>
</feature>
<comment type="function">
    <text evidence="1">Involved in the biogenesis of the 60S ribosomal subunit.</text>
</comment>
<keyword evidence="8" id="KW-1185">Reference proteome</keyword>
<accession>A0A0C9X394</accession>
<dbReference type="EMBL" id="KN838552">
    <property type="protein sequence ID" value="KIK06610.1"/>
    <property type="molecule type" value="Genomic_DNA"/>
</dbReference>
<evidence type="ECO:0000256" key="4">
    <source>
        <dbReference type="ARBA" id="ARBA00015522"/>
    </source>
</evidence>
<comment type="subcellular location">
    <subcellularLocation>
        <location evidence="2">Nucleus</location>
        <location evidence="2">Nucleolus</location>
    </subcellularLocation>
</comment>
<dbReference type="OrthoDB" id="285729at2759"/>
<proteinExistence type="inferred from homology"/>
<evidence type="ECO:0000256" key="1">
    <source>
        <dbReference type="ARBA" id="ARBA00002889"/>
    </source>
</evidence>
<reference evidence="8" key="2">
    <citation type="submission" date="2015-01" db="EMBL/GenBank/DDBJ databases">
        <title>Evolutionary Origins and Diversification of the Mycorrhizal Mutualists.</title>
        <authorList>
            <consortium name="DOE Joint Genome Institute"/>
            <consortium name="Mycorrhizal Genomics Consortium"/>
            <person name="Kohler A."/>
            <person name="Kuo A."/>
            <person name="Nagy L.G."/>
            <person name="Floudas D."/>
            <person name="Copeland A."/>
            <person name="Barry K.W."/>
            <person name="Cichocki N."/>
            <person name="Veneault-Fourrey C."/>
            <person name="LaButti K."/>
            <person name="Lindquist E.A."/>
            <person name="Lipzen A."/>
            <person name="Lundell T."/>
            <person name="Morin E."/>
            <person name="Murat C."/>
            <person name="Riley R."/>
            <person name="Ohm R."/>
            <person name="Sun H."/>
            <person name="Tunlid A."/>
            <person name="Henrissat B."/>
            <person name="Grigoriev I.V."/>
            <person name="Hibbett D.S."/>
            <person name="Martin F."/>
        </authorList>
    </citation>
    <scope>NUCLEOTIDE SEQUENCE [LARGE SCALE GENOMIC DNA]</scope>
    <source>
        <strain evidence="8">LaAM-08-1</strain>
    </source>
</reference>
<dbReference type="GO" id="GO:0005730">
    <property type="term" value="C:nucleolus"/>
    <property type="evidence" value="ECO:0007669"/>
    <property type="project" value="UniProtKB-SubCell"/>
</dbReference>
<comment type="similarity">
    <text evidence="3">Belongs to the NOP16 family.</text>
</comment>
<evidence type="ECO:0000313" key="8">
    <source>
        <dbReference type="Proteomes" id="UP000054477"/>
    </source>
</evidence>
<keyword evidence="5" id="KW-0539">Nucleus</keyword>
<dbReference type="Pfam" id="PF09420">
    <property type="entry name" value="Nop16"/>
    <property type="match status" value="1"/>
</dbReference>
<dbReference type="AlphaFoldDB" id="A0A0C9X394"/>
<dbReference type="STRING" id="1095629.A0A0C9X394"/>
<dbReference type="PANTHER" id="PTHR13243">
    <property type="entry name" value="HSPC111 PROTEIN-RELATED"/>
    <property type="match status" value="1"/>
</dbReference>
<dbReference type="InterPro" id="IPR019002">
    <property type="entry name" value="Ribosome_biogenesis_Nop16"/>
</dbReference>
<dbReference type="HOGENOM" id="CLU_078857_1_0_1"/>
<sequence length="244" mass="26787">MANPRQRRKARSSAHKAVSHSRHAKRNLKKTPPIRGPKALQEAWDKKKTVKQNYTALGLIHSLNPSASGGNEQPSTQRIIEIPAEMPSASRTVNRTIPVGFGKIIRDEAGNILHVELNDTEEESANPTEMEDIQIDSGITTRWVTDLGGHQKDIAVSEKGGQLLETLESLSCMKHMGSATLSVPLSGAGHRHTAVGEVAYLQRLVKKYGNDVERMAIDRKLNPDQRTAGQLKRALRNSGLQISS</sequence>
<dbReference type="Proteomes" id="UP000054477">
    <property type="component" value="Unassembled WGS sequence"/>
</dbReference>
<evidence type="ECO:0000256" key="5">
    <source>
        <dbReference type="ARBA" id="ARBA00023242"/>
    </source>
</evidence>
<evidence type="ECO:0000256" key="2">
    <source>
        <dbReference type="ARBA" id="ARBA00004604"/>
    </source>
</evidence>
<reference evidence="7 8" key="1">
    <citation type="submission" date="2014-04" db="EMBL/GenBank/DDBJ databases">
        <authorList>
            <consortium name="DOE Joint Genome Institute"/>
            <person name="Kuo A."/>
            <person name="Kohler A."/>
            <person name="Nagy L.G."/>
            <person name="Floudas D."/>
            <person name="Copeland A."/>
            <person name="Barry K.W."/>
            <person name="Cichocki N."/>
            <person name="Veneault-Fourrey C."/>
            <person name="LaButti K."/>
            <person name="Lindquist E.A."/>
            <person name="Lipzen A."/>
            <person name="Lundell T."/>
            <person name="Morin E."/>
            <person name="Murat C."/>
            <person name="Sun H."/>
            <person name="Tunlid A."/>
            <person name="Henrissat B."/>
            <person name="Grigoriev I.V."/>
            <person name="Hibbett D.S."/>
            <person name="Martin F."/>
            <person name="Nordberg H.P."/>
            <person name="Cantor M.N."/>
            <person name="Hua S.X."/>
        </authorList>
    </citation>
    <scope>NUCLEOTIDE SEQUENCE [LARGE SCALE GENOMIC DNA]</scope>
    <source>
        <strain evidence="7 8">LaAM-08-1</strain>
    </source>
</reference>
<dbReference type="PANTHER" id="PTHR13243:SF1">
    <property type="entry name" value="NUCLEOLAR PROTEIN 16"/>
    <property type="match status" value="1"/>
</dbReference>
<evidence type="ECO:0000256" key="6">
    <source>
        <dbReference type="SAM" id="MobiDB-lite"/>
    </source>
</evidence>
<name>A0A0C9X394_9AGAR</name>
<protein>
    <recommendedName>
        <fullName evidence="4">Nucleolar protein 16</fullName>
    </recommendedName>
</protein>
<dbReference type="GO" id="GO:0042273">
    <property type="term" value="P:ribosomal large subunit biogenesis"/>
    <property type="evidence" value="ECO:0007669"/>
    <property type="project" value="TreeGrafter"/>
</dbReference>
<feature type="compositionally biased region" description="Basic residues" evidence="6">
    <location>
        <begin position="1"/>
        <end position="29"/>
    </location>
</feature>
<evidence type="ECO:0000256" key="3">
    <source>
        <dbReference type="ARBA" id="ARBA00008479"/>
    </source>
</evidence>